<accession>A0A0E9UU64</accession>
<organism evidence="1">
    <name type="scientific">Anguilla anguilla</name>
    <name type="common">European freshwater eel</name>
    <name type="synonym">Muraena anguilla</name>
    <dbReference type="NCBI Taxonomy" id="7936"/>
    <lineage>
        <taxon>Eukaryota</taxon>
        <taxon>Metazoa</taxon>
        <taxon>Chordata</taxon>
        <taxon>Craniata</taxon>
        <taxon>Vertebrata</taxon>
        <taxon>Euteleostomi</taxon>
        <taxon>Actinopterygii</taxon>
        <taxon>Neopterygii</taxon>
        <taxon>Teleostei</taxon>
        <taxon>Anguilliformes</taxon>
        <taxon>Anguillidae</taxon>
        <taxon>Anguilla</taxon>
    </lineage>
</organism>
<reference evidence="1" key="1">
    <citation type="submission" date="2014-11" db="EMBL/GenBank/DDBJ databases">
        <authorList>
            <person name="Amaro Gonzalez C."/>
        </authorList>
    </citation>
    <scope>NUCLEOTIDE SEQUENCE</scope>
</reference>
<name>A0A0E9UU64_ANGAN</name>
<protein>
    <submittedName>
        <fullName evidence="1">Uncharacterized protein</fullName>
    </submittedName>
</protein>
<reference evidence="1" key="2">
    <citation type="journal article" date="2015" name="Fish Shellfish Immunol.">
        <title>Early steps in the European eel (Anguilla anguilla)-Vibrio vulnificus interaction in the gills: Role of the RtxA13 toxin.</title>
        <authorList>
            <person name="Callol A."/>
            <person name="Pajuelo D."/>
            <person name="Ebbesson L."/>
            <person name="Teles M."/>
            <person name="MacKenzie S."/>
            <person name="Amaro C."/>
        </authorList>
    </citation>
    <scope>NUCLEOTIDE SEQUENCE</scope>
</reference>
<evidence type="ECO:0000313" key="1">
    <source>
        <dbReference type="EMBL" id="JAH69414.1"/>
    </source>
</evidence>
<proteinExistence type="predicted"/>
<dbReference type="AlphaFoldDB" id="A0A0E9UU64"/>
<sequence length="25" mass="2838">MGKVCHRLRDSWLFVFAIGIDCAVT</sequence>
<dbReference type="EMBL" id="GBXM01039163">
    <property type="protein sequence ID" value="JAH69414.1"/>
    <property type="molecule type" value="Transcribed_RNA"/>
</dbReference>